<dbReference type="InterPro" id="IPR018113">
    <property type="entry name" value="PTrfase_EIIB_Cys"/>
</dbReference>
<dbReference type="InterPro" id="IPR001127">
    <property type="entry name" value="PTS_EIIA_1_perm"/>
</dbReference>
<organism evidence="17 18">
    <name type="scientific">Candidatus Borkfalkia excrementigallinarum</name>
    <dbReference type="NCBI Taxonomy" id="2838506"/>
    <lineage>
        <taxon>Bacteria</taxon>
        <taxon>Bacillati</taxon>
        <taxon>Bacillota</taxon>
        <taxon>Clostridia</taxon>
        <taxon>Christensenellales</taxon>
        <taxon>Christensenellaceae</taxon>
        <taxon>Candidatus Borkfalkia</taxon>
    </lineage>
</organism>
<dbReference type="CDD" id="cd00212">
    <property type="entry name" value="PTS_IIB_glc"/>
    <property type="match status" value="1"/>
</dbReference>
<dbReference type="InterPro" id="IPR003352">
    <property type="entry name" value="PTS_EIIC"/>
</dbReference>
<dbReference type="Gene3D" id="3.30.1360.60">
    <property type="entry name" value="Glucose permease domain IIB"/>
    <property type="match status" value="1"/>
</dbReference>
<evidence type="ECO:0000313" key="17">
    <source>
        <dbReference type="EMBL" id="HIY97383.1"/>
    </source>
</evidence>
<dbReference type="NCBIfam" id="TIGR00830">
    <property type="entry name" value="PTBA"/>
    <property type="match status" value="1"/>
</dbReference>
<dbReference type="GO" id="GO:0009401">
    <property type="term" value="P:phosphoenolpyruvate-dependent sugar phosphotransferase system"/>
    <property type="evidence" value="ECO:0007669"/>
    <property type="project" value="UniProtKB-KW"/>
</dbReference>
<evidence type="ECO:0000259" key="16">
    <source>
        <dbReference type="PROSITE" id="PS51103"/>
    </source>
</evidence>
<reference evidence="17" key="2">
    <citation type="submission" date="2021-04" db="EMBL/GenBank/DDBJ databases">
        <authorList>
            <person name="Gilroy R."/>
        </authorList>
    </citation>
    <scope>NUCLEOTIDE SEQUENCE</scope>
    <source>
        <strain evidence="17">1345</strain>
    </source>
</reference>
<evidence type="ECO:0000313" key="18">
    <source>
        <dbReference type="Proteomes" id="UP000886750"/>
    </source>
</evidence>
<dbReference type="FunFam" id="2.70.70.10:FF:000001">
    <property type="entry name" value="PTS system glucose-specific IIA component"/>
    <property type="match status" value="1"/>
</dbReference>
<feature type="region of interest" description="Disordered" evidence="12">
    <location>
        <begin position="476"/>
        <end position="504"/>
    </location>
</feature>
<evidence type="ECO:0000256" key="8">
    <source>
        <dbReference type="ARBA" id="ARBA00022777"/>
    </source>
</evidence>
<feature type="transmembrane region" description="Helical" evidence="13">
    <location>
        <begin position="429"/>
        <end position="450"/>
    </location>
</feature>
<evidence type="ECO:0000256" key="4">
    <source>
        <dbReference type="ARBA" id="ARBA00022597"/>
    </source>
</evidence>
<dbReference type="GO" id="GO:0015771">
    <property type="term" value="P:trehalose transport"/>
    <property type="evidence" value="ECO:0007669"/>
    <property type="project" value="TreeGrafter"/>
</dbReference>
<name>A0A9D2CTJ0_9FIRM</name>
<evidence type="ECO:0000259" key="15">
    <source>
        <dbReference type="PROSITE" id="PS51098"/>
    </source>
</evidence>
<evidence type="ECO:0000256" key="11">
    <source>
        <dbReference type="PROSITE-ProRule" id="PRU00421"/>
    </source>
</evidence>
<feature type="transmembrane region" description="Helical" evidence="13">
    <location>
        <begin position="176"/>
        <end position="193"/>
    </location>
</feature>
<keyword evidence="8" id="KW-0418">Kinase</keyword>
<dbReference type="GO" id="GO:0090589">
    <property type="term" value="F:protein-phosphocysteine-trehalose phosphotransferase system transporter activity"/>
    <property type="evidence" value="ECO:0007669"/>
    <property type="project" value="TreeGrafter"/>
</dbReference>
<keyword evidence="6" id="KW-0598">Phosphotransferase system</keyword>
<dbReference type="Pfam" id="PF02378">
    <property type="entry name" value="PTS_EIIC"/>
    <property type="match status" value="1"/>
</dbReference>
<dbReference type="InterPro" id="IPR011055">
    <property type="entry name" value="Dup_hybrid_motif"/>
</dbReference>
<dbReference type="EC" id="2.7.1.-" evidence="17"/>
<dbReference type="Pfam" id="PF00367">
    <property type="entry name" value="PTS_EIIB"/>
    <property type="match status" value="1"/>
</dbReference>
<gene>
    <name evidence="17" type="ORF">H9729_06815</name>
</gene>
<keyword evidence="10 13" id="KW-0472">Membrane</keyword>
<evidence type="ECO:0000256" key="2">
    <source>
        <dbReference type="ARBA" id="ARBA00022448"/>
    </source>
</evidence>
<dbReference type="PROSITE" id="PS00371">
    <property type="entry name" value="PTS_EIIA_TYPE_1_HIS"/>
    <property type="match status" value="1"/>
</dbReference>
<comment type="subcellular location">
    <subcellularLocation>
        <location evidence="1">Cell membrane</location>
        <topology evidence="1">Multi-pass membrane protein</topology>
    </subcellularLocation>
</comment>
<keyword evidence="5 17" id="KW-0808">Transferase</keyword>
<evidence type="ECO:0000256" key="7">
    <source>
        <dbReference type="ARBA" id="ARBA00022692"/>
    </source>
</evidence>
<feature type="transmembrane region" description="Helical" evidence="13">
    <location>
        <begin position="250"/>
        <end position="272"/>
    </location>
</feature>
<evidence type="ECO:0000256" key="5">
    <source>
        <dbReference type="ARBA" id="ARBA00022679"/>
    </source>
</evidence>
<dbReference type="PROSITE" id="PS51093">
    <property type="entry name" value="PTS_EIIA_TYPE_1"/>
    <property type="match status" value="1"/>
</dbReference>
<feature type="active site" description="Phosphocysteine intermediate; for EIIB activity" evidence="11">
    <location>
        <position position="26"/>
    </location>
</feature>
<dbReference type="GO" id="GO:0005886">
    <property type="term" value="C:plasma membrane"/>
    <property type="evidence" value="ECO:0007669"/>
    <property type="project" value="UniProtKB-SubCell"/>
</dbReference>
<dbReference type="InterPro" id="IPR013013">
    <property type="entry name" value="PTS_EIIC_1"/>
</dbReference>
<reference evidence="17" key="1">
    <citation type="journal article" date="2021" name="PeerJ">
        <title>Extensive microbial diversity within the chicken gut microbiome revealed by metagenomics and culture.</title>
        <authorList>
            <person name="Gilroy R."/>
            <person name="Ravi A."/>
            <person name="Getino M."/>
            <person name="Pursley I."/>
            <person name="Horton D.L."/>
            <person name="Alikhan N.F."/>
            <person name="Baker D."/>
            <person name="Gharbi K."/>
            <person name="Hall N."/>
            <person name="Watson M."/>
            <person name="Adriaenssens E.M."/>
            <person name="Foster-Nyarko E."/>
            <person name="Jarju S."/>
            <person name="Secka A."/>
            <person name="Antonio M."/>
            <person name="Oren A."/>
            <person name="Chaudhuri R.R."/>
            <person name="La Ragione R."/>
            <person name="Hildebrand F."/>
            <person name="Pallen M.J."/>
        </authorList>
    </citation>
    <scope>NUCLEOTIDE SEQUENCE</scope>
    <source>
        <strain evidence="17">1345</strain>
    </source>
</reference>
<dbReference type="EMBL" id="DXCQ01000062">
    <property type="protein sequence ID" value="HIY97383.1"/>
    <property type="molecule type" value="Genomic_DNA"/>
</dbReference>
<evidence type="ECO:0000259" key="14">
    <source>
        <dbReference type="PROSITE" id="PS51093"/>
    </source>
</evidence>
<proteinExistence type="predicted"/>
<feature type="transmembrane region" description="Helical" evidence="13">
    <location>
        <begin position="284"/>
        <end position="317"/>
    </location>
</feature>
<feature type="compositionally biased region" description="Low complexity" evidence="12">
    <location>
        <begin position="490"/>
        <end position="500"/>
    </location>
</feature>
<keyword evidence="4" id="KW-0762">Sugar transport</keyword>
<dbReference type="FunFam" id="3.30.1360.60:FF:000001">
    <property type="entry name" value="PTS system glucose-specific IIBC component PtsG"/>
    <property type="match status" value="1"/>
</dbReference>
<sequence length="659" mass="69226">MDYAVTAREIVDKVGGESNIVSATHCMTRLRLVLKDEGVVDDEKVKGIPGVVGVMRKSGQYQIIIGNNVAKCYAEFTKLGNFTDEPVANAGKKKEKRKINPVSAVLDAISGSIAPIIPAIIGAGMIRVLYIILNFWIPAENSTMTILNAIADAAFYFLPILIAFSAGKKFGANPYLTAAVVGVLIHPNIIAAVTNATDEWATFLGIPLLNTSYSSTVLPALLTAYAMSWIEKGVDKITPAITKNFLKPMLIILISAPVALIILGPLGSYIGLGLEWVITHLNVYVPWLVAIIMAVAMPYLVMTGMHWAFIPVTLAALETPQGEMLMLPAMLAANLALGASCLAVAVRSKDKTLKQEAAASGVSAIFAGVTEPGLYGVMLPQKKPLIAVAVACFVSGLIGGLAGVAASAFASPSLLSITIFVHGEGFTNLIWAIVMAVVSIVSAFLLTLFIPEFTRLFNKIFPKRKRAAEAAAKTAAEPQAECAGEENKAAESAGESSAAGQDESDVAGMRGEKIAAPLAGRLVSLSEVPDETFAAEILGKGAAIVPSDGKVYAPFAGIVESVAESRHALGLKSEKGAVLLIHIGLETVELHGKFFDCRVQAGQTFKKGDLLLAADLQGIAAAGYNTITPVVVTNADEYAEVSPQPPCEVAAGDTIIKLE</sequence>
<dbReference type="InterPro" id="IPR036878">
    <property type="entry name" value="Glu_permease_IIB"/>
</dbReference>
<keyword evidence="9 13" id="KW-1133">Transmembrane helix</keyword>
<dbReference type="InterPro" id="IPR001996">
    <property type="entry name" value="PTS_IIB_1"/>
</dbReference>
<dbReference type="InterPro" id="IPR011297">
    <property type="entry name" value="PTS_IIABC_b_glu"/>
</dbReference>
<feature type="domain" description="PTS EIIB type-1" evidence="15">
    <location>
        <begin position="4"/>
        <end position="86"/>
    </location>
</feature>
<dbReference type="Pfam" id="PF00358">
    <property type="entry name" value="PTS_EIIA_1"/>
    <property type="match status" value="1"/>
</dbReference>
<dbReference type="PROSITE" id="PS01035">
    <property type="entry name" value="PTS_EIIB_TYPE_1_CYS"/>
    <property type="match status" value="1"/>
</dbReference>
<evidence type="ECO:0000256" key="1">
    <source>
        <dbReference type="ARBA" id="ARBA00004651"/>
    </source>
</evidence>
<accession>A0A9D2CTJ0</accession>
<evidence type="ECO:0000256" key="12">
    <source>
        <dbReference type="SAM" id="MobiDB-lite"/>
    </source>
</evidence>
<feature type="domain" description="PTS EIIA type-1" evidence="14">
    <location>
        <begin position="530"/>
        <end position="634"/>
    </location>
</feature>
<evidence type="ECO:0000256" key="3">
    <source>
        <dbReference type="ARBA" id="ARBA00022475"/>
    </source>
</evidence>
<evidence type="ECO:0000256" key="10">
    <source>
        <dbReference type="ARBA" id="ARBA00023136"/>
    </source>
</evidence>
<dbReference type="Proteomes" id="UP000886750">
    <property type="component" value="Unassembled WGS sequence"/>
</dbReference>
<feature type="transmembrane region" description="Helical" evidence="13">
    <location>
        <begin position="145"/>
        <end position="164"/>
    </location>
</feature>
<keyword evidence="2" id="KW-0813">Transport</keyword>
<feature type="domain" description="PTS EIIC type-1" evidence="16">
    <location>
        <begin position="107"/>
        <end position="466"/>
    </location>
</feature>
<feature type="transmembrane region" description="Helical" evidence="13">
    <location>
        <begin position="102"/>
        <end position="133"/>
    </location>
</feature>
<dbReference type="GO" id="GO:0016301">
    <property type="term" value="F:kinase activity"/>
    <property type="evidence" value="ECO:0007669"/>
    <property type="project" value="UniProtKB-KW"/>
</dbReference>
<dbReference type="GO" id="GO:0008982">
    <property type="term" value="F:protein-N(PI)-phosphohistidine-sugar phosphotransferase activity"/>
    <property type="evidence" value="ECO:0007669"/>
    <property type="project" value="InterPro"/>
</dbReference>
<dbReference type="SUPFAM" id="SSF51261">
    <property type="entry name" value="Duplicated hybrid motif"/>
    <property type="match status" value="1"/>
</dbReference>
<keyword evidence="3" id="KW-1003">Cell membrane</keyword>
<evidence type="ECO:0000256" key="13">
    <source>
        <dbReference type="SAM" id="Phobius"/>
    </source>
</evidence>
<dbReference type="AlphaFoldDB" id="A0A9D2CTJ0"/>
<feature type="transmembrane region" description="Helical" evidence="13">
    <location>
        <begin position="358"/>
        <end position="378"/>
    </location>
</feature>
<feature type="transmembrane region" description="Helical" evidence="13">
    <location>
        <begin position="324"/>
        <end position="346"/>
    </location>
</feature>
<evidence type="ECO:0000256" key="6">
    <source>
        <dbReference type="ARBA" id="ARBA00022683"/>
    </source>
</evidence>
<dbReference type="SUPFAM" id="SSF55604">
    <property type="entry name" value="Glucose permease domain IIB"/>
    <property type="match status" value="1"/>
</dbReference>
<dbReference type="PROSITE" id="PS51098">
    <property type="entry name" value="PTS_EIIB_TYPE_1"/>
    <property type="match status" value="1"/>
</dbReference>
<dbReference type="Gene3D" id="2.70.70.10">
    <property type="entry name" value="Glucose Permease (Domain IIA)"/>
    <property type="match status" value="1"/>
</dbReference>
<dbReference type="PANTHER" id="PTHR30175:SF1">
    <property type="entry name" value="PTS SYSTEM ARBUTIN-, CELLOBIOSE-, AND SALICIN-SPECIFIC EIIBC COMPONENT-RELATED"/>
    <property type="match status" value="1"/>
</dbReference>
<evidence type="ECO:0000256" key="9">
    <source>
        <dbReference type="ARBA" id="ARBA00022989"/>
    </source>
</evidence>
<dbReference type="PANTHER" id="PTHR30175">
    <property type="entry name" value="PHOSPHOTRANSFERASE SYSTEM TRANSPORT PROTEIN"/>
    <property type="match status" value="1"/>
</dbReference>
<feature type="transmembrane region" description="Helical" evidence="13">
    <location>
        <begin position="385"/>
        <end position="409"/>
    </location>
</feature>
<dbReference type="InterPro" id="IPR050558">
    <property type="entry name" value="PTS_Sugar-Specific_Components"/>
</dbReference>
<keyword evidence="7 13" id="KW-0812">Transmembrane</keyword>
<protein>
    <submittedName>
        <fullName evidence="17">Beta-glucoside-specific PTS transporter subunit IIABC</fullName>
        <ecNumber evidence="17">2.7.1.-</ecNumber>
    </submittedName>
</protein>
<dbReference type="PROSITE" id="PS51103">
    <property type="entry name" value="PTS_EIIC_TYPE_1"/>
    <property type="match status" value="1"/>
</dbReference>
<dbReference type="NCBIfam" id="TIGR01995">
    <property type="entry name" value="PTS-II-ABC-beta"/>
    <property type="match status" value="1"/>
</dbReference>
<comment type="caution">
    <text evidence="17">The sequence shown here is derived from an EMBL/GenBank/DDBJ whole genome shotgun (WGS) entry which is preliminary data.</text>
</comment>